<dbReference type="Proteomes" id="UP000319627">
    <property type="component" value="Unassembled WGS sequence"/>
</dbReference>
<dbReference type="EMBL" id="VLKG01000003">
    <property type="protein sequence ID" value="TWH76205.1"/>
    <property type="molecule type" value="Genomic_DNA"/>
</dbReference>
<sequence length="352" mass="40338">MTLTAHTSMLVILISSCVLLSGCVGYYGQLIVGQLALFSAHKPISAILEDPNQDPQLQARLAKVLEARDFASTHLGLPNNNSYREYADLQRNYVVWNVFATPEFSVDPIKHCFPITGCVAYRGYFKEQDAHNKATELKAQHMDTLVAGVDAYSTLGWFSDPLINTMLRRNDDQLAALIFHELTHQMLYVQGDTAFNESYASFVEREGQRQWRAYQGLPPLQTDRVKAYRQMVEEILATRERLRVLYATALPEEDMRTRKQAEFTRLRQTHRRLKEQEWGGRGYFDQWFKQPLNNAALLPFGLYDQWVPAFAQLFQQVHGDWPAFHAAVARLGKLAPAERTSTLERLLQEAKP</sequence>
<dbReference type="AlphaFoldDB" id="A0A562J090"/>
<comment type="caution">
    <text evidence="1">The sequence shown here is derived from an EMBL/GenBank/DDBJ whole genome shotgun (WGS) entry which is preliminary data.</text>
</comment>
<keyword evidence="1" id="KW-0378">Hydrolase</keyword>
<dbReference type="GO" id="GO:0004177">
    <property type="term" value="F:aminopeptidase activity"/>
    <property type="evidence" value="ECO:0007669"/>
    <property type="project" value="UniProtKB-KW"/>
</dbReference>
<dbReference type="InterPro" id="IPR014553">
    <property type="entry name" value="Aminopept"/>
</dbReference>
<evidence type="ECO:0000313" key="1">
    <source>
        <dbReference type="EMBL" id="TWH76205.1"/>
    </source>
</evidence>
<gene>
    <name evidence="1" type="ORF">LX59_01126</name>
</gene>
<organism evidence="1 2">
    <name type="scientific">Azomonas agilis</name>
    <dbReference type="NCBI Taxonomy" id="116849"/>
    <lineage>
        <taxon>Bacteria</taxon>
        <taxon>Pseudomonadati</taxon>
        <taxon>Pseudomonadota</taxon>
        <taxon>Gammaproteobacteria</taxon>
        <taxon>Pseudomonadales</taxon>
        <taxon>Pseudomonadaceae</taxon>
        <taxon>Azomonas</taxon>
    </lineage>
</organism>
<protein>
    <submittedName>
        <fullName evidence="1">Putative aminopeptidase</fullName>
    </submittedName>
</protein>
<dbReference type="PIRSF" id="PIRSF029285">
    <property type="entry name" value="Aminopept"/>
    <property type="match status" value="1"/>
</dbReference>
<keyword evidence="1" id="KW-0031">Aminopeptidase</keyword>
<dbReference type="Pfam" id="PF10023">
    <property type="entry name" value="Aminopep"/>
    <property type="match status" value="1"/>
</dbReference>
<accession>A0A562J090</accession>
<evidence type="ECO:0000313" key="2">
    <source>
        <dbReference type="Proteomes" id="UP000319627"/>
    </source>
</evidence>
<reference evidence="1 2" key="1">
    <citation type="submission" date="2019-07" db="EMBL/GenBank/DDBJ databases">
        <title>Genomic Encyclopedia of Type Strains, Phase I: the one thousand microbial genomes (KMG-I) project.</title>
        <authorList>
            <person name="Kyrpides N."/>
        </authorList>
    </citation>
    <scope>NUCLEOTIDE SEQUENCE [LARGE SCALE GENOMIC DNA]</scope>
    <source>
        <strain evidence="1 2">DSM 375</strain>
    </source>
</reference>
<proteinExistence type="predicted"/>
<name>A0A562J090_9GAMM</name>
<keyword evidence="2" id="KW-1185">Reference proteome</keyword>
<keyword evidence="1" id="KW-0645">Protease</keyword>